<evidence type="ECO:0000256" key="5">
    <source>
        <dbReference type="ARBA" id="ARBA00022741"/>
    </source>
</evidence>
<dbReference type="InterPro" id="IPR012094">
    <property type="entry name" value="tRNA_Ile_lys_synt"/>
</dbReference>
<evidence type="ECO:0000256" key="1">
    <source>
        <dbReference type="ARBA" id="ARBA00004496"/>
    </source>
</evidence>
<comment type="similarity">
    <text evidence="8">Belongs to the tRNA(Ile)-lysidine synthase family.</text>
</comment>
<dbReference type="InterPro" id="IPR012796">
    <property type="entry name" value="Lysidine-tRNA-synth_C"/>
</dbReference>
<dbReference type="HAMAP" id="MF_01161">
    <property type="entry name" value="tRNA_Ile_lys_synt"/>
    <property type="match status" value="1"/>
</dbReference>
<dbReference type="InterPro" id="IPR015262">
    <property type="entry name" value="tRNA_Ile_lys_synt_subst-bd"/>
</dbReference>
<keyword evidence="11" id="KW-1185">Reference proteome</keyword>
<dbReference type="EC" id="6.3.4.19" evidence="8"/>
<dbReference type="SUPFAM" id="SSF52402">
    <property type="entry name" value="Adenine nucleotide alpha hydrolases-like"/>
    <property type="match status" value="1"/>
</dbReference>
<keyword evidence="6 8" id="KW-0067">ATP-binding</keyword>
<dbReference type="Proteomes" id="UP001605261">
    <property type="component" value="Unassembled WGS sequence"/>
</dbReference>
<keyword evidence="3 8" id="KW-0436">Ligase</keyword>
<organism evidence="10 11">
    <name type="scientific">Stenotrophomonas nematodicola</name>
    <dbReference type="NCBI Taxonomy" id="2656746"/>
    <lineage>
        <taxon>Bacteria</taxon>
        <taxon>Pseudomonadati</taxon>
        <taxon>Pseudomonadota</taxon>
        <taxon>Gammaproteobacteria</taxon>
        <taxon>Lysobacterales</taxon>
        <taxon>Lysobacteraceae</taxon>
        <taxon>Stenotrophomonas</taxon>
    </lineage>
</organism>
<comment type="domain">
    <text evidence="8">The N-terminal region contains the highly conserved SGGXDS motif, predicted to be a P-loop motif involved in ATP binding.</text>
</comment>
<evidence type="ECO:0000313" key="11">
    <source>
        <dbReference type="Proteomes" id="UP001605261"/>
    </source>
</evidence>
<evidence type="ECO:0000256" key="4">
    <source>
        <dbReference type="ARBA" id="ARBA00022694"/>
    </source>
</evidence>
<dbReference type="SMART" id="SM00977">
    <property type="entry name" value="TilS_C"/>
    <property type="match status" value="1"/>
</dbReference>
<keyword evidence="5 8" id="KW-0547">Nucleotide-binding</keyword>
<feature type="domain" description="Lysidine-tRNA(Ile) synthetase C-terminal" evidence="9">
    <location>
        <begin position="350"/>
        <end position="423"/>
    </location>
</feature>
<comment type="subcellular location">
    <subcellularLocation>
        <location evidence="1 8">Cytoplasm</location>
    </subcellularLocation>
</comment>
<protein>
    <recommendedName>
        <fullName evidence="8">tRNA(Ile)-lysidine synthase</fullName>
        <ecNumber evidence="8">6.3.4.19</ecNumber>
    </recommendedName>
    <alternativeName>
        <fullName evidence="8">tRNA(Ile)-2-lysyl-cytidine synthase</fullName>
    </alternativeName>
    <alternativeName>
        <fullName evidence="8">tRNA(Ile)-lysidine synthetase</fullName>
    </alternativeName>
</protein>
<evidence type="ECO:0000313" key="10">
    <source>
        <dbReference type="EMBL" id="MFG6107860.1"/>
    </source>
</evidence>
<dbReference type="InterPro" id="IPR012795">
    <property type="entry name" value="tRNA_Ile_lys_synt_N"/>
</dbReference>
<dbReference type="SUPFAM" id="SSF82829">
    <property type="entry name" value="MesJ substrate recognition domain-like"/>
    <property type="match status" value="1"/>
</dbReference>
<dbReference type="PANTHER" id="PTHR43033">
    <property type="entry name" value="TRNA(ILE)-LYSIDINE SYNTHASE-RELATED"/>
    <property type="match status" value="1"/>
</dbReference>
<evidence type="ECO:0000259" key="9">
    <source>
        <dbReference type="SMART" id="SM00977"/>
    </source>
</evidence>
<dbReference type="NCBIfam" id="TIGR02433">
    <property type="entry name" value="lysidine_TilS_C"/>
    <property type="match status" value="1"/>
</dbReference>
<name>A0ABW7CSJ7_9GAMM</name>
<dbReference type="Pfam" id="PF11734">
    <property type="entry name" value="TilS_C"/>
    <property type="match status" value="1"/>
</dbReference>
<dbReference type="CDD" id="cd01992">
    <property type="entry name" value="TilS_N"/>
    <property type="match status" value="1"/>
</dbReference>
<dbReference type="InterPro" id="IPR011063">
    <property type="entry name" value="TilS/TtcA_N"/>
</dbReference>
<dbReference type="Pfam" id="PF01171">
    <property type="entry name" value="ATP_bind_3"/>
    <property type="match status" value="1"/>
</dbReference>
<dbReference type="Gene3D" id="1.20.59.20">
    <property type="match status" value="1"/>
</dbReference>
<evidence type="ECO:0000256" key="7">
    <source>
        <dbReference type="ARBA" id="ARBA00048539"/>
    </source>
</evidence>
<gene>
    <name evidence="8 10" type="primary">tilS</name>
    <name evidence="10" type="ORF">ACEU0G_001329</name>
</gene>
<dbReference type="InterPro" id="IPR014729">
    <property type="entry name" value="Rossmann-like_a/b/a_fold"/>
</dbReference>
<feature type="binding site" evidence="8">
    <location>
        <begin position="20"/>
        <end position="25"/>
    </location>
    <ligand>
        <name>ATP</name>
        <dbReference type="ChEBI" id="CHEBI:30616"/>
    </ligand>
</feature>
<dbReference type="Gene3D" id="3.40.50.620">
    <property type="entry name" value="HUPs"/>
    <property type="match status" value="1"/>
</dbReference>
<proteinExistence type="inferred from homology"/>
<dbReference type="NCBIfam" id="TIGR02432">
    <property type="entry name" value="lysidine_TilS_N"/>
    <property type="match status" value="1"/>
</dbReference>
<reference evidence="10 11" key="1">
    <citation type="submission" date="2024-09" db="EMBL/GenBank/DDBJ databases">
        <authorList>
            <consortium name="All-Russian atlas of soil microorganisms"/>
            <consortium name="as a basis for the search for new antimicrobial producers and enzymes with unique properties"/>
            <person name="Sokolova E.A."/>
            <person name="Voronina E.N."/>
        </authorList>
    </citation>
    <scope>NUCLEOTIDE SEQUENCE [LARGE SCALE GENOMIC DNA]</scope>
    <source>
        <strain evidence="10 11">AF-22b-331.1</strain>
    </source>
</reference>
<keyword evidence="2 8" id="KW-0963">Cytoplasm</keyword>
<dbReference type="EMBL" id="JBHGCJ010000001">
    <property type="protein sequence ID" value="MFG6107860.1"/>
    <property type="molecule type" value="Genomic_DNA"/>
</dbReference>
<dbReference type="PANTHER" id="PTHR43033:SF1">
    <property type="entry name" value="TRNA(ILE)-LYSIDINE SYNTHASE-RELATED"/>
    <property type="match status" value="1"/>
</dbReference>
<evidence type="ECO:0000256" key="8">
    <source>
        <dbReference type="HAMAP-Rule" id="MF_01161"/>
    </source>
</evidence>
<dbReference type="GO" id="GO:0032267">
    <property type="term" value="F:tRNA(Ile)-lysidine synthase activity"/>
    <property type="evidence" value="ECO:0007669"/>
    <property type="project" value="UniProtKB-EC"/>
</dbReference>
<dbReference type="RefSeq" id="WP_394160881.1">
    <property type="nucleotide sequence ID" value="NZ_JBHGCJ010000001.1"/>
</dbReference>
<evidence type="ECO:0000256" key="6">
    <source>
        <dbReference type="ARBA" id="ARBA00022840"/>
    </source>
</evidence>
<dbReference type="Pfam" id="PF09179">
    <property type="entry name" value="TilS"/>
    <property type="match status" value="1"/>
</dbReference>
<evidence type="ECO:0000256" key="2">
    <source>
        <dbReference type="ARBA" id="ARBA00022490"/>
    </source>
</evidence>
<sequence length="428" mass="46983">MSSPLPNLSAAPRPVLVGFSGGLDSTVLLHWLAQSPAQRDAGVRAVHVHHGLQPAADAWAQHCQAICTAWKIELQVIGVDVARDSGHGLEAAARHARRDAFARALRPDEQLALAHHRDDQAETFLLRALRGSGVDGLAAIRSEAPFATGTVWRPLLQVPRAALLAYAQSQALQWVDDPSNASDAADRNFLRLHVLPLLQQRWPQADAAFARSAALCAQAQQLLDVSDQEALRRCSVVPGVLDSVRLLRLPRERRARLLRQWVRNCGLPPLPAAGVEAIERELLPAAHDADAQFAWQGARIRRWRGQLHLLSATLALPPHWSVHWDGRAPLALPDGGQLELLGAHRLATPLQVSARRGGERIQLPGRSHSHALKDLLQQRGLPPWQRRQLPLLFDGEVLMAAGDRIIAAPLQHWLDEHDAQLRWTPGAA</sequence>
<dbReference type="SUPFAM" id="SSF56037">
    <property type="entry name" value="PheT/TilS domain"/>
    <property type="match status" value="1"/>
</dbReference>
<keyword evidence="4 8" id="KW-0819">tRNA processing</keyword>
<evidence type="ECO:0000256" key="3">
    <source>
        <dbReference type="ARBA" id="ARBA00022598"/>
    </source>
</evidence>
<comment type="catalytic activity">
    <reaction evidence="7 8">
        <text>cytidine(34) in tRNA(Ile2) + L-lysine + ATP = lysidine(34) in tRNA(Ile2) + AMP + diphosphate + H(+)</text>
        <dbReference type="Rhea" id="RHEA:43744"/>
        <dbReference type="Rhea" id="RHEA-COMP:10625"/>
        <dbReference type="Rhea" id="RHEA-COMP:10670"/>
        <dbReference type="ChEBI" id="CHEBI:15378"/>
        <dbReference type="ChEBI" id="CHEBI:30616"/>
        <dbReference type="ChEBI" id="CHEBI:32551"/>
        <dbReference type="ChEBI" id="CHEBI:33019"/>
        <dbReference type="ChEBI" id="CHEBI:82748"/>
        <dbReference type="ChEBI" id="CHEBI:83665"/>
        <dbReference type="ChEBI" id="CHEBI:456215"/>
        <dbReference type="EC" id="6.3.4.19"/>
    </reaction>
</comment>
<comment type="function">
    <text evidence="8">Ligates lysine onto the cytidine present at position 34 of the AUA codon-specific tRNA(Ile) that contains the anticodon CAU, in an ATP-dependent manner. Cytidine is converted to lysidine, thus changing the amino acid specificity of the tRNA from methionine to isoleucine.</text>
</comment>
<comment type="caution">
    <text evidence="10">The sequence shown here is derived from an EMBL/GenBank/DDBJ whole genome shotgun (WGS) entry which is preliminary data.</text>
</comment>
<accession>A0ABW7CSJ7</accession>